<keyword evidence="1" id="KW-1133">Transmembrane helix</keyword>
<dbReference type="RefSeq" id="WP_069715652.1">
    <property type="nucleotide sequence ID" value="NZ_MJEH01000003.1"/>
</dbReference>
<feature type="transmembrane region" description="Helical" evidence="1">
    <location>
        <begin position="7"/>
        <end position="27"/>
    </location>
</feature>
<dbReference type="Proteomes" id="UP000095209">
    <property type="component" value="Unassembled WGS sequence"/>
</dbReference>
<dbReference type="AlphaFoldDB" id="A0A1E5LJT5"/>
<keyword evidence="1" id="KW-0812">Transmembrane</keyword>
<evidence type="ECO:0000256" key="1">
    <source>
        <dbReference type="SAM" id="Phobius"/>
    </source>
</evidence>
<gene>
    <name evidence="2" type="ORF">BFG57_08550</name>
</gene>
<organism evidence="2 3">
    <name type="scientific">Bacillus solimangrovi</name>
    <dbReference type="NCBI Taxonomy" id="1305675"/>
    <lineage>
        <taxon>Bacteria</taxon>
        <taxon>Bacillati</taxon>
        <taxon>Bacillota</taxon>
        <taxon>Bacilli</taxon>
        <taxon>Bacillales</taxon>
        <taxon>Bacillaceae</taxon>
        <taxon>Bacillus</taxon>
    </lineage>
</organism>
<protein>
    <submittedName>
        <fullName evidence="2">Uncharacterized protein</fullName>
    </submittedName>
</protein>
<evidence type="ECO:0000313" key="2">
    <source>
        <dbReference type="EMBL" id="OEH94296.1"/>
    </source>
</evidence>
<dbReference type="OrthoDB" id="916275at2"/>
<proteinExistence type="predicted"/>
<accession>A0A1E5LJT5</accession>
<comment type="caution">
    <text evidence="2">The sequence shown here is derived from an EMBL/GenBank/DDBJ whole genome shotgun (WGS) entry which is preliminary data.</text>
</comment>
<dbReference type="STRING" id="1305675.BFG57_08550"/>
<dbReference type="EMBL" id="MJEH01000003">
    <property type="protein sequence ID" value="OEH94296.1"/>
    <property type="molecule type" value="Genomic_DNA"/>
</dbReference>
<name>A0A1E5LJT5_9BACI</name>
<evidence type="ECO:0000313" key="3">
    <source>
        <dbReference type="Proteomes" id="UP000095209"/>
    </source>
</evidence>
<reference evidence="2 3" key="1">
    <citation type="submission" date="2016-08" db="EMBL/GenBank/DDBJ databases">
        <title>Genome of Bacillus solimangrovi GH2-4.</title>
        <authorList>
            <person name="Lim S."/>
            <person name="Kim B.-C."/>
        </authorList>
    </citation>
    <scope>NUCLEOTIDE SEQUENCE [LARGE SCALE GENOMIC DNA]</scope>
    <source>
        <strain evidence="2 3">GH2-4</strain>
    </source>
</reference>
<keyword evidence="1" id="KW-0472">Membrane</keyword>
<keyword evidence="3" id="KW-1185">Reference proteome</keyword>
<sequence>MKRLIWLSIPVFLLCLYFYPFLSWYFMNEKPLSISVIDKTVPRNDYREHRGFFWVLNHMKVRKHTEEKYEIDKDYYGYDPETYKGDEVFEIPDDVDLIYVADTYGVYEEDLRENIFGERSKLLYGELTIYEWNRVMANKTKENTLIVEFNTFASPTRPEVRKIVEQNLGITWTGWMGRYFPELDDSEVPVWLKENWEAQTGDVWDLKGEGIAFVNEIDRVIVIESDDLFDEVRFLWKEIGLTKYPYVSNSKYRYWFDIIMPSEDMIVEATYELQLSEQAKNLLKKEGIPLTIPAILHNPNEKMYYFSGDYSDVNTDYYSDWSMPGWYYQVNALFNPDDAFFWKVYVPLMKSIIQEQLM</sequence>